<name>A0A6J3C6F5_GALME</name>
<reference evidence="11" key="1">
    <citation type="submission" date="2025-08" db="UniProtKB">
        <authorList>
            <consortium name="RefSeq"/>
        </authorList>
    </citation>
    <scope>IDENTIFICATION</scope>
    <source>
        <tissue evidence="11">Whole larvae</tissue>
    </source>
</reference>
<evidence type="ECO:0000256" key="2">
    <source>
        <dbReference type="ARBA" id="ARBA00009423"/>
    </source>
</evidence>
<evidence type="ECO:0000256" key="8">
    <source>
        <dbReference type="SAM" id="MobiDB-lite"/>
    </source>
</evidence>
<dbReference type="PANTHER" id="PTHR13924">
    <property type="entry name" value="TRANSFORMING ACIDIC COILED-COIL CONTAINING PROTEIN 1/2"/>
    <property type="match status" value="1"/>
</dbReference>
<feature type="compositionally biased region" description="Polar residues" evidence="8">
    <location>
        <begin position="1236"/>
        <end position="1248"/>
    </location>
</feature>
<feature type="coiled-coil region" evidence="7">
    <location>
        <begin position="1589"/>
        <end position="1701"/>
    </location>
</feature>
<feature type="region of interest" description="Disordered" evidence="8">
    <location>
        <begin position="1358"/>
        <end position="1379"/>
    </location>
</feature>
<evidence type="ECO:0000313" key="11">
    <source>
        <dbReference type="RefSeq" id="XP_031769058.2"/>
    </source>
</evidence>
<dbReference type="GO" id="GO:0005737">
    <property type="term" value="C:cytoplasm"/>
    <property type="evidence" value="ECO:0007669"/>
    <property type="project" value="TreeGrafter"/>
</dbReference>
<evidence type="ECO:0000256" key="4">
    <source>
        <dbReference type="ARBA" id="ARBA00022553"/>
    </source>
</evidence>
<proteinExistence type="inferred from homology"/>
<accession>A0A6J3C6F5</accession>
<keyword evidence="10" id="KW-1185">Reference proteome</keyword>
<evidence type="ECO:0000256" key="3">
    <source>
        <dbReference type="ARBA" id="ARBA00022490"/>
    </source>
</evidence>
<feature type="compositionally biased region" description="Low complexity" evidence="8">
    <location>
        <begin position="228"/>
        <end position="240"/>
    </location>
</feature>
<keyword evidence="4" id="KW-0597">Phosphoprotein</keyword>
<dbReference type="GeneID" id="113513738"/>
<dbReference type="Gene3D" id="1.20.5.1700">
    <property type="match status" value="1"/>
</dbReference>
<dbReference type="PANTHER" id="PTHR13924:SF10">
    <property type="entry name" value="TRANSFORMING ACIDIC COILED-COIL PROTEIN, ISOFORM K"/>
    <property type="match status" value="1"/>
</dbReference>
<feature type="domain" description="Transforming acidic coiled-coil-containing protein C-terminal" evidence="9">
    <location>
        <begin position="1630"/>
        <end position="1826"/>
    </location>
</feature>
<comment type="subcellular location">
    <subcellularLocation>
        <location evidence="1">Cytoplasm</location>
        <location evidence="1">Cytoskeleton</location>
    </subcellularLocation>
</comment>
<dbReference type="InterPro" id="IPR039915">
    <property type="entry name" value="TACC"/>
</dbReference>
<organism evidence="10 11">
    <name type="scientific">Galleria mellonella</name>
    <name type="common">Greater wax moth</name>
    <dbReference type="NCBI Taxonomy" id="7137"/>
    <lineage>
        <taxon>Eukaryota</taxon>
        <taxon>Metazoa</taxon>
        <taxon>Ecdysozoa</taxon>
        <taxon>Arthropoda</taxon>
        <taxon>Hexapoda</taxon>
        <taxon>Insecta</taxon>
        <taxon>Pterygota</taxon>
        <taxon>Neoptera</taxon>
        <taxon>Endopterygota</taxon>
        <taxon>Lepidoptera</taxon>
        <taxon>Glossata</taxon>
        <taxon>Ditrysia</taxon>
        <taxon>Pyraloidea</taxon>
        <taxon>Pyralidae</taxon>
        <taxon>Galleriinae</taxon>
        <taxon>Galleria</taxon>
    </lineage>
</organism>
<evidence type="ECO:0000256" key="6">
    <source>
        <dbReference type="ARBA" id="ARBA00023212"/>
    </source>
</evidence>
<feature type="region of interest" description="Disordered" evidence="8">
    <location>
        <begin position="228"/>
        <end position="257"/>
    </location>
</feature>
<feature type="region of interest" description="Disordered" evidence="8">
    <location>
        <begin position="1226"/>
        <end position="1248"/>
    </location>
</feature>
<dbReference type="GO" id="GO:0007052">
    <property type="term" value="P:mitotic spindle organization"/>
    <property type="evidence" value="ECO:0007669"/>
    <property type="project" value="InterPro"/>
</dbReference>
<evidence type="ECO:0000256" key="7">
    <source>
        <dbReference type="SAM" id="Coils"/>
    </source>
</evidence>
<feature type="compositionally biased region" description="Basic and acidic residues" evidence="8">
    <location>
        <begin position="1362"/>
        <end position="1374"/>
    </location>
</feature>
<protein>
    <recommendedName>
        <fullName evidence="9">Transforming acidic coiled-coil-containing protein C-terminal domain-containing protein</fullName>
    </recommendedName>
</protein>
<evidence type="ECO:0000256" key="5">
    <source>
        <dbReference type="ARBA" id="ARBA00023054"/>
    </source>
</evidence>
<feature type="region of interest" description="Disordered" evidence="8">
    <location>
        <begin position="1081"/>
        <end position="1120"/>
    </location>
</feature>
<feature type="coiled-coil region" evidence="7">
    <location>
        <begin position="1737"/>
        <end position="1828"/>
    </location>
</feature>
<dbReference type="Pfam" id="PF05010">
    <property type="entry name" value="TACC_C"/>
    <property type="match status" value="1"/>
</dbReference>
<keyword evidence="5 7" id="KW-0175">Coiled coil</keyword>
<gene>
    <name evidence="11" type="primary">LOC113513738</name>
</gene>
<dbReference type="InterPro" id="IPR007707">
    <property type="entry name" value="TACC_C"/>
</dbReference>
<sequence>MAHNIEPMDIDHIESDFDNKENSFHHSNVLPCTEKGYEELDVSELNMKLRYSITPASSPMSKSYTANCPDSRSLEFGTDLSGNGNLTRSFNSTMKSENTSKSFKVHPLQLHTTELSLDNNRNTSVLRPLDTTLTLADNNITVTADIDENLSLPSSSSSIIHTPEATTPTKEIPKQDGGSPIMRGLKSVLNMFRSSQSPIPPAEEHGSPVKRDILSPSDVTLTESAVSASEVVSASTPVAAHRNKDGSPSKRSSPLKDSITFSDDLEKELLWKDETTILFSQEKIPIHKLFYQQSKQLPNFPLKKSTNIDDKVNENQEDNLNSTNEYMDISCNESIVKNKTITDITIEQMGNLTESENEFMDCETTLNNETELLNDTLPPSLDSTSQQNDVPIKNFIEQINNQMDATKEFNTIGLKDSIEKSVESHITENIEISTARNVEETSNIVNDNSNLTKIVPEGLQNEIVEYQSNPEEFKLCKEIDSTENLPVRNIDDIPVKIDSVTKSIGVDEQLYATISNDSLNHTVLQESADRSITSIIITENTVQLDSQCVTTNVIINEENVTPKCNILSEKLPDNCETANVTTEMKFSDDDIHAISNKNDIIPVENNITTVPENVSINTFVDIPDENIVLAQNITNIVTDNILNSVPVNVESNGPINEIPADNTNLPVDIPLPDEDLEVEDILSHHTFTKNVDLQSNSLPDVISDLNTNIKMEDANKFEMMPMDTINEIRSTANFIESTLGDNQDEEKIKFILQNDELNKVEDKEVMPVINLNLEKQLKDTFSKNSNELKEFNSLENNVVVESPIDEGIKLELTEEKLNLIETKSENEITVGYVANFESNKELLNFNLQDTPSKHKQVHITEMLKYEQVKINESVSKEIIKEEKEKITYNISDINHVDPLNCNINIEEIKGSESIETSNQKYDVNLTVDSKEKIINREKEVSINDSLTNIAEEPVISEEQSINLVEKETSREESYIELNHDKLSIKEVGNIKEETIHSTPDQSKSAGITENDIHEELLDSENNSPYVLISIDNVSKTTSTDSVDDFEKIDTQPLPDSPKIISKGYDFNFDQIDDPFATKTKIRLSPPLDSPKQSIKSVTKKVDVTKNNSNKNKRKSQSERKIPIVTKETFNNTFNTASNSPFENHEYLKTSIDVENSGEVKSLNNDILTVNDINEKTLDAEIVNKTVDGPTLDNTLDNLSEVKDISTENKFDSTAIIENNSSVEMNKTSSEYKDTSSSEQSVYHSAATSSGESIKSRNVFNIPEIDDNNFNSFTTKSKICQSPPPDIKMPKSFDDNKNGITSESLIIKENTESQNFNIEEKSVNDIVSNAASLNIVSSDERLKLNIEEKETINISTTTCSSKTTDDKNDTVREVHTDEEDTVEGPFLEAEDFNDNKMSDFVYDNADMIQFAELAAQTNADNLEAGELFIDAEAFEFLLNQNKSNVVADSGKESLFLKFDPLFAKRMSSDGVLAALNKIQKRQSTPKKLSKSVNTFVAVTPVAGPSTLNVNQSGISEDNAEIDVNITTSKPMMVVTPAVNSIVSPRKSTTPTNSNRRSITFTSPAIAVIDRLLSMSANNSFIDHDTTAMQVRREQNEADLALTQLRELLAEKEINVYNLRSESKELKNRLFNLESQMRTLESECEERLKKVNELTDKLSEKTKTNKSMAAVVEEYERTIASLIAETEQDKKLHNEERMKLIKERDEQTAHLASMEVSFSDLHSKYEKSKLIILTCKANEDTYKKSIKEFEENLVKMQSNYELLKQHATSKLNHANQELEKMNRVHEAEVLKLNAMIKRKDLHITSLEETLAQKTKANEELTAICDELINKVG</sequence>
<evidence type="ECO:0000256" key="1">
    <source>
        <dbReference type="ARBA" id="ARBA00004245"/>
    </source>
</evidence>
<comment type="similarity">
    <text evidence="2">Belongs to the TACC family.</text>
</comment>
<dbReference type="InParanoid" id="A0A6J3C6F5"/>
<evidence type="ECO:0000259" key="9">
    <source>
        <dbReference type="Pfam" id="PF05010"/>
    </source>
</evidence>
<dbReference type="GO" id="GO:0007097">
    <property type="term" value="P:nuclear migration"/>
    <property type="evidence" value="ECO:0007669"/>
    <property type="project" value="TreeGrafter"/>
</dbReference>
<dbReference type="RefSeq" id="XP_031769058.2">
    <property type="nucleotide sequence ID" value="XM_031913198.2"/>
</dbReference>
<evidence type="ECO:0000313" key="10">
    <source>
        <dbReference type="Proteomes" id="UP001652740"/>
    </source>
</evidence>
<dbReference type="KEGG" id="gmw:113513738"/>
<feature type="region of interest" description="Disordered" evidence="8">
    <location>
        <begin position="154"/>
        <end position="182"/>
    </location>
</feature>
<dbReference type="GO" id="GO:0005856">
    <property type="term" value="C:cytoskeleton"/>
    <property type="evidence" value="ECO:0007669"/>
    <property type="project" value="UniProtKB-SubCell"/>
</dbReference>
<dbReference type="Proteomes" id="UP001652740">
    <property type="component" value="Unplaced"/>
</dbReference>
<keyword evidence="6" id="KW-0206">Cytoskeleton</keyword>
<keyword evidence="3" id="KW-0963">Cytoplasm</keyword>